<feature type="transmembrane region" description="Helical" evidence="1">
    <location>
        <begin position="90"/>
        <end position="109"/>
    </location>
</feature>
<keyword evidence="1" id="KW-0812">Transmembrane</keyword>
<name>A0A372MEW0_9SPIR</name>
<feature type="transmembrane region" description="Helical" evidence="1">
    <location>
        <begin position="58"/>
        <end position="78"/>
    </location>
</feature>
<protein>
    <submittedName>
        <fullName evidence="2">Uncharacterized protein</fullName>
    </submittedName>
</protein>
<keyword evidence="1" id="KW-0472">Membrane</keyword>
<keyword evidence="3" id="KW-1185">Reference proteome</keyword>
<proteinExistence type="predicted"/>
<accession>A0A372MEW0</accession>
<dbReference type="Proteomes" id="UP000264002">
    <property type="component" value="Unassembled WGS sequence"/>
</dbReference>
<evidence type="ECO:0000313" key="3">
    <source>
        <dbReference type="Proteomes" id="UP000264002"/>
    </source>
</evidence>
<comment type="caution">
    <text evidence="2">The sequence shown here is derived from an EMBL/GenBank/DDBJ whole genome shotgun (WGS) entry which is preliminary data.</text>
</comment>
<dbReference type="RefSeq" id="WP_117330877.1">
    <property type="nucleotide sequence ID" value="NZ_QUWK01000010.1"/>
</dbReference>
<reference evidence="2 3" key="2">
    <citation type="submission" date="2018-09" db="EMBL/GenBank/DDBJ databases">
        <title>Genome of Sphaerochaeta halotolerans strain 4-11.</title>
        <authorList>
            <person name="Nazina T.N."/>
            <person name="Sokolova D.S."/>
        </authorList>
    </citation>
    <scope>NUCLEOTIDE SEQUENCE [LARGE SCALE GENOMIC DNA]</scope>
    <source>
        <strain evidence="2 3">4-11</strain>
    </source>
</reference>
<evidence type="ECO:0000256" key="1">
    <source>
        <dbReference type="SAM" id="Phobius"/>
    </source>
</evidence>
<organism evidence="2 3">
    <name type="scientific">Sphaerochaeta halotolerans</name>
    <dbReference type="NCBI Taxonomy" id="2293840"/>
    <lineage>
        <taxon>Bacteria</taxon>
        <taxon>Pseudomonadati</taxon>
        <taxon>Spirochaetota</taxon>
        <taxon>Spirochaetia</taxon>
        <taxon>Spirochaetales</taxon>
        <taxon>Sphaerochaetaceae</taxon>
        <taxon>Sphaerochaeta</taxon>
    </lineage>
</organism>
<evidence type="ECO:0000313" key="2">
    <source>
        <dbReference type="EMBL" id="RFU94309.1"/>
    </source>
</evidence>
<reference evidence="3" key="1">
    <citation type="submission" date="2018-08" db="EMBL/GenBank/DDBJ databases">
        <authorList>
            <person name="Grouzdev D.S."/>
            <person name="Krutkina M.S."/>
        </authorList>
    </citation>
    <scope>NUCLEOTIDE SEQUENCE [LARGE SCALE GENOMIC DNA]</scope>
    <source>
        <strain evidence="3">4-11</strain>
    </source>
</reference>
<dbReference type="AlphaFoldDB" id="A0A372MEW0"/>
<feature type="transmembrane region" description="Helical" evidence="1">
    <location>
        <begin position="121"/>
        <end position="141"/>
    </location>
</feature>
<dbReference type="EMBL" id="QUWK01000010">
    <property type="protein sequence ID" value="RFU94309.1"/>
    <property type="molecule type" value="Genomic_DNA"/>
</dbReference>
<sequence>MAKNPKEALGVFASTKIQQLLIALLFIAMGMMGFASASGAGSQLSRELSNMFGGDRELLLYILSALELLCGILLVAQFFMKGIPEKSGKLALTIILIFWLALIVILDILTIDFGGFSGHDWFSWIEQVVLHLIVLTSIVQLQK</sequence>
<feature type="transmembrane region" description="Helical" evidence="1">
    <location>
        <begin position="20"/>
        <end position="38"/>
    </location>
</feature>
<gene>
    <name evidence="2" type="ORF">DYP60_10060</name>
</gene>
<keyword evidence="1" id="KW-1133">Transmembrane helix</keyword>